<evidence type="ECO:0000313" key="1">
    <source>
        <dbReference type="EMBL" id="MDQ0421120.1"/>
    </source>
</evidence>
<evidence type="ECO:0000313" key="2">
    <source>
        <dbReference type="Proteomes" id="UP001238496"/>
    </source>
</evidence>
<comment type="caution">
    <text evidence="1">The sequence shown here is derived from an EMBL/GenBank/DDBJ whole genome shotgun (WGS) entry which is preliminary data.</text>
</comment>
<dbReference type="RefSeq" id="WP_307372509.1">
    <property type="nucleotide sequence ID" value="NZ_JAUSUW010000005.1"/>
</dbReference>
<reference evidence="1 2" key="1">
    <citation type="submission" date="2023-07" db="EMBL/GenBank/DDBJ databases">
        <title>Genomic Encyclopedia of Type Strains, Phase IV (KMG-IV): sequencing the most valuable type-strain genomes for metagenomic binning, comparative biology and taxonomic classification.</title>
        <authorList>
            <person name="Goeker M."/>
        </authorList>
    </citation>
    <scope>NUCLEOTIDE SEQUENCE [LARGE SCALE GENOMIC DNA]</scope>
    <source>
        <strain evidence="1 2">DSM 1111</strain>
    </source>
</reference>
<organism evidence="1 2">
    <name type="scientific">Peteryoungia aggregata LMG 23059</name>
    <dbReference type="NCBI Taxonomy" id="1368425"/>
    <lineage>
        <taxon>Bacteria</taxon>
        <taxon>Pseudomonadati</taxon>
        <taxon>Pseudomonadota</taxon>
        <taxon>Alphaproteobacteria</taxon>
        <taxon>Hyphomicrobiales</taxon>
        <taxon>Rhizobiaceae</taxon>
        <taxon>Peteryoungia</taxon>
    </lineage>
</organism>
<protein>
    <submittedName>
        <fullName evidence="1">Uncharacterized protein YdcH (DUF465 family)</fullName>
    </submittedName>
</protein>
<gene>
    <name evidence="1" type="ORF">J2045_002147</name>
</gene>
<keyword evidence="2" id="KW-1185">Reference proteome</keyword>
<accession>A0ABU0G8Y5</accession>
<proteinExistence type="predicted"/>
<dbReference type="Proteomes" id="UP001238496">
    <property type="component" value="Unassembled WGS sequence"/>
</dbReference>
<sequence>MSAPDLRTPFCDFLRERGDELNWRAAVLGSRWFEFDDDSGIVPDDPDALVEEDLLAAGNSLGKAELVISVLIDAASELADAVSAYKQQEIEARLREVEARKPRDLDEIERLKKMRYQLKKQVRWAFQQWKANG</sequence>
<dbReference type="EMBL" id="JAUSUW010000005">
    <property type="protein sequence ID" value="MDQ0421120.1"/>
    <property type="molecule type" value="Genomic_DNA"/>
</dbReference>
<name>A0ABU0G8Y5_9HYPH</name>